<reference evidence="17 18" key="1">
    <citation type="journal article" date="2015" name="Genome Announc.">
        <title>Draft Genome of the Euendolithic (true boring) Cyanobacterium Mastigocoleus testarum strain BC008.</title>
        <authorList>
            <person name="Guida B.S."/>
            <person name="Garcia-Pichel F."/>
        </authorList>
    </citation>
    <scope>NUCLEOTIDE SEQUENCE [LARGE SCALE GENOMIC DNA]</scope>
    <source>
        <strain evidence="17 18">BC008</strain>
    </source>
</reference>
<keyword evidence="18" id="KW-1185">Reference proteome</keyword>
<keyword evidence="8 13" id="KW-0067">ATP-binding</keyword>
<dbReference type="GO" id="GO:0004674">
    <property type="term" value="F:protein serine/threonine kinase activity"/>
    <property type="evidence" value="ECO:0007669"/>
    <property type="project" value="UniProtKB-KW"/>
</dbReference>
<keyword evidence="5" id="KW-0812">Transmembrane</keyword>
<dbReference type="EC" id="2.7.11.1" evidence="2"/>
<dbReference type="Proteomes" id="UP000053372">
    <property type="component" value="Unassembled WGS sequence"/>
</dbReference>
<organism evidence="17 18">
    <name type="scientific">Mastigocoleus testarum BC008</name>
    <dbReference type="NCBI Taxonomy" id="371196"/>
    <lineage>
        <taxon>Bacteria</taxon>
        <taxon>Bacillati</taxon>
        <taxon>Cyanobacteriota</taxon>
        <taxon>Cyanophyceae</taxon>
        <taxon>Nostocales</taxon>
        <taxon>Hapalosiphonaceae</taxon>
        <taxon>Mastigocoleus</taxon>
    </lineage>
</organism>
<evidence type="ECO:0000256" key="10">
    <source>
        <dbReference type="ARBA" id="ARBA00023136"/>
    </source>
</evidence>
<dbReference type="CDD" id="cd14014">
    <property type="entry name" value="STKc_PknB_like"/>
    <property type="match status" value="1"/>
</dbReference>
<evidence type="ECO:0000256" key="13">
    <source>
        <dbReference type="PROSITE-ProRule" id="PRU10141"/>
    </source>
</evidence>
<evidence type="ECO:0000256" key="7">
    <source>
        <dbReference type="ARBA" id="ARBA00022777"/>
    </source>
</evidence>
<evidence type="ECO:0000313" key="17">
    <source>
        <dbReference type="EMBL" id="KST65125.1"/>
    </source>
</evidence>
<comment type="subcellular location">
    <subcellularLocation>
        <location evidence="1">Membrane</location>
        <topology evidence="1">Multi-pass membrane protein</topology>
    </subcellularLocation>
</comment>
<feature type="compositionally biased region" description="Low complexity" evidence="14">
    <location>
        <begin position="328"/>
        <end position="353"/>
    </location>
</feature>
<keyword evidence="9" id="KW-1133">Transmembrane helix</keyword>
<feature type="binding site" evidence="13">
    <location>
        <position position="45"/>
    </location>
    <ligand>
        <name>ATP</name>
        <dbReference type="ChEBI" id="CHEBI:30616"/>
    </ligand>
</feature>
<dbReference type="AlphaFoldDB" id="A0A0V7ZKJ3"/>
<dbReference type="PROSITE" id="PS00107">
    <property type="entry name" value="PROTEIN_KINASE_ATP"/>
    <property type="match status" value="1"/>
</dbReference>
<proteinExistence type="predicted"/>
<keyword evidence="10" id="KW-0472">Membrane</keyword>
<dbReference type="Gene3D" id="1.10.510.10">
    <property type="entry name" value="Transferase(Phosphotransferase) domain 1"/>
    <property type="match status" value="1"/>
</dbReference>
<evidence type="ECO:0000256" key="3">
    <source>
        <dbReference type="ARBA" id="ARBA00022527"/>
    </source>
</evidence>
<dbReference type="PANTHER" id="PTHR24363">
    <property type="entry name" value="SERINE/THREONINE PROTEIN KINASE"/>
    <property type="match status" value="1"/>
</dbReference>
<dbReference type="RefSeq" id="WP_027844166.1">
    <property type="nucleotide sequence ID" value="NZ_LMTZ01000112.1"/>
</dbReference>
<dbReference type="EMBL" id="LMTZ01000150">
    <property type="protein sequence ID" value="KST62782.1"/>
    <property type="molecule type" value="Genomic_DNA"/>
</dbReference>
<dbReference type="InterPro" id="IPR010432">
    <property type="entry name" value="RDD"/>
</dbReference>
<keyword evidence="7 17" id="KW-0418">Kinase</keyword>
<evidence type="ECO:0000256" key="2">
    <source>
        <dbReference type="ARBA" id="ARBA00012513"/>
    </source>
</evidence>
<evidence type="ECO:0000256" key="4">
    <source>
        <dbReference type="ARBA" id="ARBA00022679"/>
    </source>
</evidence>
<dbReference type="Gene3D" id="3.30.200.20">
    <property type="entry name" value="Phosphorylase Kinase, domain 1"/>
    <property type="match status" value="1"/>
</dbReference>
<keyword evidence="4" id="KW-0808">Transferase</keyword>
<evidence type="ECO:0000256" key="14">
    <source>
        <dbReference type="SAM" id="MobiDB-lite"/>
    </source>
</evidence>
<evidence type="ECO:0000256" key="6">
    <source>
        <dbReference type="ARBA" id="ARBA00022741"/>
    </source>
</evidence>
<dbReference type="GO" id="GO:0016020">
    <property type="term" value="C:membrane"/>
    <property type="evidence" value="ECO:0007669"/>
    <property type="project" value="UniProtKB-SubCell"/>
</dbReference>
<comment type="catalytic activity">
    <reaction evidence="11">
        <text>L-threonyl-[protein] + ATP = O-phospho-L-threonyl-[protein] + ADP + H(+)</text>
        <dbReference type="Rhea" id="RHEA:46608"/>
        <dbReference type="Rhea" id="RHEA-COMP:11060"/>
        <dbReference type="Rhea" id="RHEA-COMP:11605"/>
        <dbReference type="ChEBI" id="CHEBI:15378"/>
        <dbReference type="ChEBI" id="CHEBI:30013"/>
        <dbReference type="ChEBI" id="CHEBI:30616"/>
        <dbReference type="ChEBI" id="CHEBI:61977"/>
        <dbReference type="ChEBI" id="CHEBI:456216"/>
        <dbReference type="EC" id="2.7.11.1"/>
    </reaction>
</comment>
<dbReference type="InterPro" id="IPR011009">
    <property type="entry name" value="Kinase-like_dom_sf"/>
</dbReference>
<name>A0A0V7ZKJ3_9CYAN</name>
<evidence type="ECO:0000313" key="18">
    <source>
        <dbReference type="Proteomes" id="UP000053372"/>
    </source>
</evidence>
<evidence type="ECO:0000256" key="12">
    <source>
        <dbReference type="ARBA" id="ARBA00048679"/>
    </source>
</evidence>
<comment type="catalytic activity">
    <reaction evidence="12">
        <text>L-seryl-[protein] + ATP = O-phospho-L-seryl-[protein] + ADP + H(+)</text>
        <dbReference type="Rhea" id="RHEA:17989"/>
        <dbReference type="Rhea" id="RHEA-COMP:9863"/>
        <dbReference type="Rhea" id="RHEA-COMP:11604"/>
        <dbReference type="ChEBI" id="CHEBI:15378"/>
        <dbReference type="ChEBI" id="CHEBI:29999"/>
        <dbReference type="ChEBI" id="CHEBI:30616"/>
        <dbReference type="ChEBI" id="CHEBI:83421"/>
        <dbReference type="ChEBI" id="CHEBI:456216"/>
        <dbReference type="EC" id="2.7.11.1"/>
    </reaction>
</comment>
<keyword evidence="6 13" id="KW-0547">Nucleotide-binding</keyword>
<dbReference type="InterPro" id="IPR000719">
    <property type="entry name" value="Prot_kinase_dom"/>
</dbReference>
<keyword evidence="3 17" id="KW-0723">Serine/threonine-protein kinase</keyword>
<dbReference type="GO" id="GO:0005524">
    <property type="term" value="F:ATP binding"/>
    <property type="evidence" value="ECO:0007669"/>
    <property type="project" value="UniProtKB-UniRule"/>
</dbReference>
<evidence type="ECO:0000256" key="9">
    <source>
        <dbReference type="ARBA" id="ARBA00022989"/>
    </source>
</evidence>
<feature type="compositionally biased region" description="Polar residues" evidence="14">
    <location>
        <begin position="318"/>
        <end position="327"/>
    </location>
</feature>
<dbReference type="InterPro" id="IPR017441">
    <property type="entry name" value="Protein_kinase_ATP_BS"/>
</dbReference>
<evidence type="ECO:0000259" key="15">
    <source>
        <dbReference type="PROSITE" id="PS50011"/>
    </source>
</evidence>
<dbReference type="SMART" id="SM00220">
    <property type="entry name" value="S_TKc"/>
    <property type="match status" value="1"/>
</dbReference>
<feature type="region of interest" description="Disordered" evidence="14">
    <location>
        <begin position="280"/>
        <end position="353"/>
    </location>
</feature>
<evidence type="ECO:0000256" key="5">
    <source>
        <dbReference type="ARBA" id="ARBA00022692"/>
    </source>
</evidence>
<evidence type="ECO:0000256" key="1">
    <source>
        <dbReference type="ARBA" id="ARBA00004141"/>
    </source>
</evidence>
<dbReference type="EMBL" id="LMTZ01000112">
    <property type="protein sequence ID" value="KST65125.1"/>
    <property type="molecule type" value="Genomic_DNA"/>
</dbReference>
<sequence>MLGASLVGEILQGHYQVTKKLGEGGFGETYLAVDTSRFNRPCVVKRLKPQNQSTFKWVQQAFEKEAKTLEILGKHSQIPELLAYFQEQQEFFLVQEFVDADDLRKKIVRGQKWSENQVIFLLQKILEILAFVHQHGVIHRDLKPENILFYQNNQVVIIDFGAVKQVSTKVFNTQGMITSTTAVVGTQGYMPVEQLRGHPMLCSDVYAVGMIGIEALTGTYPLELDIDTNTLEVVWRHLVQVRSDLADVLDRMISYHPNQRYNSASAALQAVQELTKTVYPGTPQVPNVTNVNSTVPPTSSSQAKSVPSRQPTPTPTPSLKQQPAQNLSSNTSSSTGSSSTGSSSNSSFSNSSSNSCNNSFNNLPVPIKYAGISRRVVADIIDKTILIVSALIFDLITSGIDNNEGFWLRFLAEYIILGFIYSLVMESSPTQGTLGKMLLGIAVTDINGNRITFEQAAKRYISKSLSYLTACFGFFMAGVTDKKQTLHDKISNSLVIRK</sequence>
<protein>
    <recommendedName>
        <fullName evidence="2">non-specific serine/threonine protein kinase</fullName>
        <ecNumber evidence="2">2.7.11.1</ecNumber>
    </recommendedName>
</protein>
<comment type="caution">
    <text evidence="17">The sequence shown here is derived from an EMBL/GenBank/DDBJ whole genome shotgun (WGS) entry which is preliminary data.</text>
</comment>
<dbReference type="SUPFAM" id="SSF56112">
    <property type="entry name" value="Protein kinase-like (PK-like)"/>
    <property type="match status" value="1"/>
</dbReference>
<evidence type="ECO:0000256" key="8">
    <source>
        <dbReference type="ARBA" id="ARBA00022840"/>
    </source>
</evidence>
<dbReference type="PROSITE" id="PS50011">
    <property type="entry name" value="PROTEIN_KINASE_DOM"/>
    <property type="match status" value="1"/>
</dbReference>
<feature type="domain" description="Protein kinase" evidence="15">
    <location>
        <begin position="15"/>
        <end position="275"/>
    </location>
</feature>
<gene>
    <name evidence="16" type="ORF">BC008_10665</name>
    <name evidence="17" type="ORF">BC008_20205</name>
</gene>
<evidence type="ECO:0000313" key="16">
    <source>
        <dbReference type="EMBL" id="KST62782.1"/>
    </source>
</evidence>
<feature type="compositionally biased region" description="Low complexity" evidence="14">
    <location>
        <begin position="282"/>
        <end position="302"/>
    </location>
</feature>
<dbReference type="Pfam" id="PF00069">
    <property type="entry name" value="Pkinase"/>
    <property type="match status" value="1"/>
</dbReference>
<evidence type="ECO:0000256" key="11">
    <source>
        <dbReference type="ARBA" id="ARBA00047899"/>
    </source>
</evidence>
<dbReference type="PROSITE" id="PS00108">
    <property type="entry name" value="PROTEIN_KINASE_ST"/>
    <property type="match status" value="1"/>
</dbReference>
<accession>A0A0V7ZKJ3</accession>
<dbReference type="PANTHER" id="PTHR24363:SF0">
    <property type="entry name" value="SERINE_THREONINE KINASE LIKE DOMAIN CONTAINING 1"/>
    <property type="match status" value="1"/>
</dbReference>
<dbReference type="Pfam" id="PF06271">
    <property type="entry name" value="RDD"/>
    <property type="match status" value="1"/>
</dbReference>
<dbReference type="InterPro" id="IPR008271">
    <property type="entry name" value="Ser/Thr_kinase_AS"/>
</dbReference>